<dbReference type="InterPro" id="IPR036938">
    <property type="entry name" value="PAP2/HPO_sf"/>
</dbReference>
<gene>
    <name evidence="9" type="ORF">B0O44_103352</name>
</gene>
<keyword evidence="6 7" id="KW-0472">Membrane</keyword>
<evidence type="ECO:0000259" key="8">
    <source>
        <dbReference type="SMART" id="SM00014"/>
    </source>
</evidence>
<dbReference type="RefSeq" id="WP_110829772.1">
    <property type="nucleotide sequence ID" value="NZ_QKLU01000003.1"/>
</dbReference>
<comment type="caution">
    <text evidence="9">The sequence shown here is derived from an EMBL/GenBank/DDBJ whole genome shotgun (WGS) entry which is preliminary data.</text>
</comment>
<protein>
    <submittedName>
        <fullName evidence="9">Membrane-associated phospholipid phosphatase</fullName>
    </submittedName>
</protein>
<name>A0A318UEX7_9SPHI</name>
<evidence type="ECO:0000256" key="6">
    <source>
        <dbReference type="ARBA" id="ARBA00023136"/>
    </source>
</evidence>
<keyword evidence="2" id="KW-1003">Cell membrane</keyword>
<evidence type="ECO:0000256" key="1">
    <source>
        <dbReference type="ARBA" id="ARBA00004651"/>
    </source>
</evidence>
<dbReference type="SUPFAM" id="SSF48317">
    <property type="entry name" value="Acid phosphatase/Vanadium-dependent haloperoxidase"/>
    <property type="match status" value="1"/>
</dbReference>
<feature type="transmembrane region" description="Helical" evidence="7">
    <location>
        <begin position="31"/>
        <end position="55"/>
    </location>
</feature>
<evidence type="ECO:0000256" key="5">
    <source>
        <dbReference type="ARBA" id="ARBA00022989"/>
    </source>
</evidence>
<evidence type="ECO:0000256" key="3">
    <source>
        <dbReference type="ARBA" id="ARBA00022692"/>
    </source>
</evidence>
<feature type="transmembrane region" description="Helical" evidence="7">
    <location>
        <begin position="170"/>
        <end position="189"/>
    </location>
</feature>
<dbReference type="InterPro" id="IPR000326">
    <property type="entry name" value="PAP2/HPO"/>
</dbReference>
<accession>A0A318UEX7</accession>
<dbReference type="OrthoDB" id="9773582at2"/>
<dbReference type="Proteomes" id="UP000248198">
    <property type="component" value="Unassembled WGS sequence"/>
</dbReference>
<dbReference type="GO" id="GO:0016787">
    <property type="term" value="F:hydrolase activity"/>
    <property type="evidence" value="ECO:0007669"/>
    <property type="project" value="UniProtKB-KW"/>
</dbReference>
<dbReference type="Gene3D" id="1.20.144.10">
    <property type="entry name" value="Phosphatidic acid phosphatase type 2/haloperoxidase"/>
    <property type="match status" value="1"/>
</dbReference>
<feature type="domain" description="Phosphatidic acid phosphatase type 2/haloperoxidase" evidence="8">
    <location>
        <begin position="92"/>
        <end position="210"/>
    </location>
</feature>
<evidence type="ECO:0000256" key="2">
    <source>
        <dbReference type="ARBA" id="ARBA00022475"/>
    </source>
</evidence>
<dbReference type="EMBL" id="QKLU01000003">
    <property type="protein sequence ID" value="PYF74906.1"/>
    <property type="molecule type" value="Genomic_DNA"/>
</dbReference>
<comment type="subcellular location">
    <subcellularLocation>
        <location evidence="1">Cell membrane</location>
        <topology evidence="1">Multi-pass membrane protein</topology>
    </subcellularLocation>
</comment>
<dbReference type="PANTHER" id="PTHR14969">
    <property type="entry name" value="SPHINGOSINE-1-PHOSPHATE PHOSPHOHYDROLASE"/>
    <property type="match status" value="1"/>
</dbReference>
<keyword evidence="10" id="KW-1185">Reference proteome</keyword>
<dbReference type="SMART" id="SM00014">
    <property type="entry name" value="acidPPc"/>
    <property type="match status" value="1"/>
</dbReference>
<sequence>MCCNNNVRKVLMLSEMINRILKLPLYLKLNALFFAALLFICTAYTKTAGFVLLNLYHKPWLDRVFRVLTHLGDGCFALAVIAVCFLMRQRRLGYSLTLAFLSSGLVAVLLKILFREDRPKLYFEKTGFRYPYFIEGMVTNNSCSFPSGHTTTAFAIATVLSLWSGKNNMVILLFFLAAVAGYSRIYLAQHFPQDVLAGMVIGMMAGMLSHHLVLKKAVYGQTRPQTKYNLIS</sequence>
<evidence type="ECO:0000256" key="7">
    <source>
        <dbReference type="SAM" id="Phobius"/>
    </source>
</evidence>
<dbReference type="GO" id="GO:0005886">
    <property type="term" value="C:plasma membrane"/>
    <property type="evidence" value="ECO:0007669"/>
    <property type="project" value="UniProtKB-SubCell"/>
</dbReference>
<evidence type="ECO:0000256" key="4">
    <source>
        <dbReference type="ARBA" id="ARBA00022801"/>
    </source>
</evidence>
<feature type="transmembrane region" description="Helical" evidence="7">
    <location>
        <begin position="195"/>
        <end position="214"/>
    </location>
</feature>
<dbReference type="CDD" id="cd01610">
    <property type="entry name" value="PAP2_like"/>
    <property type="match status" value="1"/>
</dbReference>
<feature type="transmembrane region" description="Helical" evidence="7">
    <location>
        <begin position="94"/>
        <end position="114"/>
    </location>
</feature>
<keyword evidence="4" id="KW-0378">Hydrolase</keyword>
<evidence type="ECO:0000313" key="10">
    <source>
        <dbReference type="Proteomes" id="UP000248198"/>
    </source>
</evidence>
<dbReference type="PANTHER" id="PTHR14969:SF62">
    <property type="entry name" value="DECAPRENYLPHOSPHORYL-5-PHOSPHORIBOSE PHOSPHATASE RV3807C-RELATED"/>
    <property type="match status" value="1"/>
</dbReference>
<keyword evidence="3 7" id="KW-0812">Transmembrane</keyword>
<keyword evidence="5 7" id="KW-1133">Transmembrane helix</keyword>
<dbReference type="AlphaFoldDB" id="A0A318UEX7"/>
<reference evidence="9 10" key="1">
    <citation type="submission" date="2018-06" db="EMBL/GenBank/DDBJ databases">
        <title>Genomic Encyclopedia of Archaeal and Bacterial Type Strains, Phase II (KMG-II): from individual species to whole genera.</title>
        <authorList>
            <person name="Goeker M."/>
        </authorList>
    </citation>
    <scope>NUCLEOTIDE SEQUENCE [LARGE SCALE GENOMIC DNA]</scope>
    <source>
        <strain evidence="9 10">DSM 27372</strain>
    </source>
</reference>
<dbReference type="Pfam" id="PF01569">
    <property type="entry name" value="PAP2"/>
    <property type="match status" value="1"/>
</dbReference>
<evidence type="ECO:0000313" key="9">
    <source>
        <dbReference type="EMBL" id="PYF74906.1"/>
    </source>
</evidence>
<feature type="transmembrane region" description="Helical" evidence="7">
    <location>
        <begin position="67"/>
        <end position="88"/>
    </location>
</feature>
<organism evidence="9 10">
    <name type="scientific">Pedobacter nutrimenti</name>
    <dbReference type="NCBI Taxonomy" id="1241337"/>
    <lineage>
        <taxon>Bacteria</taxon>
        <taxon>Pseudomonadati</taxon>
        <taxon>Bacteroidota</taxon>
        <taxon>Sphingobacteriia</taxon>
        <taxon>Sphingobacteriales</taxon>
        <taxon>Sphingobacteriaceae</taxon>
        <taxon>Pedobacter</taxon>
    </lineage>
</organism>
<proteinExistence type="predicted"/>